<dbReference type="Pfam" id="PF14279">
    <property type="entry name" value="HNH_5"/>
    <property type="match status" value="1"/>
</dbReference>
<evidence type="ECO:0000313" key="2">
    <source>
        <dbReference type="EMBL" id="GAH35062.1"/>
    </source>
</evidence>
<dbReference type="SMART" id="SM00507">
    <property type="entry name" value="HNHc"/>
    <property type="match status" value="1"/>
</dbReference>
<reference evidence="2" key="1">
    <citation type="journal article" date="2014" name="Front. Microbiol.">
        <title>High frequency of phylogenetically diverse reductive dehalogenase-homologous genes in deep subseafloor sedimentary metagenomes.</title>
        <authorList>
            <person name="Kawai M."/>
            <person name="Futagami T."/>
            <person name="Toyoda A."/>
            <person name="Takaki Y."/>
            <person name="Nishi S."/>
            <person name="Hori S."/>
            <person name="Arai W."/>
            <person name="Tsubouchi T."/>
            <person name="Morono Y."/>
            <person name="Uchiyama I."/>
            <person name="Ito T."/>
            <person name="Fujiyama A."/>
            <person name="Inagaki F."/>
            <person name="Takami H."/>
        </authorList>
    </citation>
    <scope>NUCLEOTIDE SEQUENCE</scope>
    <source>
        <strain evidence="2">Expedition CK06-06</strain>
    </source>
</reference>
<organism evidence="2">
    <name type="scientific">marine sediment metagenome</name>
    <dbReference type="NCBI Taxonomy" id="412755"/>
    <lineage>
        <taxon>unclassified sequences</taxon>
        <taxon>metagenomes</taxon>
        <taxon>ecological metagenomes</taxon>
    </lineage>
</organism>
<name>X1ER65_9ZZZZ</name>
<accession>X1ER65</accession>
<dbReference type="AlphaFoldDB" id="X1ER65"/>
<feature type="non-terminal residue" evidence="2">
    <location>
        <position position="1"/>
    </location>
</feature>
<sequence length="201" mass="23557">VLVLNKYYNPVNITNAKRAFCMLFNKAAEVITFENESYYNYDFNSWAEVSAFRSELEGNHEHDWVHTPNLTLLVPRVVRVLNYEKISAQKIKLTRKNIYYRDENTCQYCGKRHKTRELNIDHVKPRSRGGGDTWSNLVCACVNCNIRKGNRLPQEAGMKLIRKPTIPNLNPVIRMHIGKKKYASWKKFLDEAYWNIELSGE</sequence>
<comment type="caution">
    <text evidence="2">The sequence shown here is derived from an EMBL/GenBank/DDBJ whole genome shotgun (WGS) entry which is preliminary data.</text>
</comment>
<dbReference type="Gene3D" id="1.10.30.50">
    <property type="match status" value="1"/>
</dbReference>
<evidence type="ECO:0000259" key="1">
    <source>
        <dbReference type="SMART" id="SM00507"/>
    </source>
</evidence>
<gene>
    <name evidence="2" type="ORF">S03H2_24083</name>
</gene>
<dbReference type="EMBL" id="BARU01013284">
    <property type="protein sequence ID" value="GAH35062.1"/>
    <property type="molecule type" value="Genomic_DNA"/>
</dbReference>
<feature type="domain" description="HNH nuclease" evidence="1">
    <location>
        <begin position="93"/>
        <end position="146"/>
    </location>
</feature>
<dbReference type="PANTHER" id="PTHR33877">
    <property type="entry name" value="SLL1193 PROTEIN"/>
    <property type="match status" value="1"/>
</dbReference>
<dbReference type="InterPro" id="IPR029471">
    <property type="entry name" value="HNH_5"/>
</dbReference>
<protein>
    <recommendedName>
        <fullName evidence="1">HNH nuclease domain-containing protein</fullName>
    </recommendedName>
</protein>
<dbReference type="CDD" id="cd00085">
    <property type="entry name" value="HNHc"/>
    <property type="match status" value="1"/>
</dbReference>
<dbReference type="InterPro" id="IPR052892">
    <property type="entry name" value="NA-targeting_endonuclease"/>
</dbReference>
<dbReference type="InterPro" id="IPR003615">
    <property type="entry name" value="HNH_nuc"/>
</dbReference>
<proteinExistence type="predicted"/>
<dbReference type="PANTHER" id="PTHR33877:SF2">
    <property type="entry name" value="OS07G0170200 PROTEIN"/>
    <property type="match status" value="1"/>
</dbReference>